<dbReference type="InParanoid" id="A0A1Y5SSP4"/>
<proteinExistence type="predicted"/>
<feature type="domain" description="Bacterial surface antigen (D15)" evidence="5">
    <location>
        <begin position="347"/>
        <end position="649"/>
    </location>
</feature>
<evidence type="ECO:0000313" key="7">
    <source>
        <dbReference type="Proteomes" id="UP000193200"/>
    </source>
</evidence>
<evidence type="ECO:0000256" key="2">
    <source>
        <dbReference type="ARBA" id="ARBA00022452"/>
    </source>
</evidence>
<evidence type="ECO:0000256" key="4">
    <source>
        <dbReference type="SAM" id="Phobius"/>
    </source>
</evidence>
<keyword evidence="3 4" id="KW-0472">Membrane</keyword>
<dbReference type="AlphaFoldDB" id="A0A1Y5SSP4"/>
<protein>
    <submittedName>
        <fullName evidence="6">Translocation and assembly module TamA</fullName>
    </submittedName>
</protein>
<dbReference type="InterPro" id="IPR039910">
    <property type="entry name" value="D15-like"/>
</dbReference>
<keyword evidence="4" id="KW-1133">Transmembrane helix</keyword>
<dbReference type="Gene3D" id="2.40.160.50">
    <property type="entry name" value="membrane protein fhac: a member of the omp85/tpsb transporter family"/>
    <property type="match status" value="1"/>
</dbReference>
<dbReference type="PANTHER" id="PTHR12815">
    <property type="entry name" value="SORTING AND ASSEMBLY MACHINERY SAMM50 PROTEIN FAMILY MEMBER"/>
    <property type="match status" value="1"/>
</dbReference>
<evidence type="ECO:0000256" key="3">
    <source>
        <dbReference type="ARBA" id="ARBA00023136"/>
    </source>
</evidence>
<dbReference type="EMBL" id="FWFR01000001">
    <property type="protein sequence ID" value="SLN45584.1"/>
    <property type="molecule type" value="Genomic_DNA"/>
</dbReference>
<dbReference type="InterPro" id="IPR000184">
    <property type="entry name" value="Bac_surfAg_D15"/>
</dbReference>
<keyword evidence="7" id="KW-1185">Reference proteome</keyword>
<dbReference type="FunCoup" id="A0A1Y5SSP4">
    <property type="interactions" value="71"/>
</dbReference>
<dbReference type="RefSeq" id="WP_085883176.1">
    <property type="nucleotide sequence ID" value="NZ_FWFR01000001.1"/>
</dbReference>
<evidence type="ECO:0000256" key="1">
    <source>
        <dbReference type="ARBA" id="ARBA00004370"/>
    </source>
</evidence>
<evidence type="ECO:0000313" key="6">
    <source>
        <dbReference type="EMBL" id="SLN45584.1"/>
    </source>
</evidence>
<dbReference type="PANTHER" id="PTHR12815:SF42">
    <property type="entry name" value="BACTERIAL SURFACE ANTIGEN (D15) DOMAIN-CONTAINING PROTEIN"/>
    <property type="match status" value="1"/>
</dbReference>
<name>A0A1Y5SSP4_9PROT</name>
<dbReference type="Proteomes" id="UP000193200">
    <property type="component" value="Unassembled WGS sequence"/>
</dbReference>
<keyword evidence="4" id="KW-0812">Transmembrane</keyword>
<evidence type="ECO:0000259" key="5">
    <source>
        <dbReference type="Pfam" id="PF01103"/>
    </source>
</evidence>
<keyword evidence="2" id="KW-1134">Transmembrane beta strand</keyword>
<dbReference type="Gene3D" id="3.10.20.310">
    <property type="entry name" value="membrane protein fhac"/>
    <property type="match status" value="1"/>
</dbReference>
<feature type="transmembrane region" description="Helical" evidence="4">
    <location>
        <begin position="46"/>
        <end position="66"/>
    </location>
</feature>
<sequence length="649" mass="70047">MLNGGRIFPTTPRVGKAFAKIDRRGRRRSILSFCEAIYRQSARAGILVLLVLAVPLTLPAGVAAAYEVEIVGVDDAALQDRLLAASYLNERREEPPASVPALIRRAEQERERLDAVLRSEGYYAGAVVVQADGIEVGRGQAGNLAANPETLVVGVATGPLYRIVSVVTDGMPATVAESFAMPLEVGAPARAADILNAETEVEQAMNDAGYAFATMGKRTVVVDHATTDVTVRYVAEPGQRIRFGDLQVKGRRAVDASLLRGRATWEHGDYYSPAKLAAYRRDLQALDVFDSIKVNLDPPEGEGEEEPEATADVLLTVSETPRRFVGFGGDFSTGEGFGVNAFWGHRNLFGGAERLKISGRLSRIAAEGSAGLDDMDYLLESLLTKPDFLMPKQQLEIRASTLLEHPDAFTRRATEAQVAVARPLGRYWNGRLGTSLEYSQLEDENETNDFLLLGLPATLRFDNTDSLLDPSRGLRSSLTGTPYLVLAGADDHFARLTWRNSSYLKLANEPSMILAGRATVGVLVGADRAAVPADKRLFAGGGGSIRGYGFQEVGPKDSGGTPIGGRSLVEAGLELRMRFGDYGIVPFVDAGNVYNNQFPDLDGGLKWAAGVGIRYYTDFGPLRLDVGLPLNPEDDDEPFAVYVSIGQAF</sequence>
<accession>A0A1Y5SSP4</accession>
<reference evidence="6 7" key="1">
    <citation type="submission" date="2017-03" db="EMBL/GenBank/DDBJ databases">
        <authorList>
            <person name="Afonso C.L."/>
            <person name="Miller P.J."/>
            <person name="Scott M.A."/>
            <person name="Spackman E."/>
            <person name="Goraichik I."/>
            <person name="Dimitrov K.M."/>
            <person name="Suarez D.L."/>
            <person name="Swayne D.E."/>
        </authorList>
    </citation>
    <scope>NUCLEOTIDE SEQUENCE [LARGE SCALE GENOMIC DNA]</scope>
    <source>
        <strain evidence="6 7">CECT 7691</strain>
    </source>
</reference>
<dbReference type="GO" id="GO:0019867">
    <property type="term" value="C:outer membrane"/>
    <property type="evidence" value="ECO:0007669"/>
    <property type="project" value="InterPro"/>
</dbReference>
<dbReference type="Pfam" id="PF01103">
    <property type="entry name" value="Omp85"/>
    <property type="match status" value="1"/>
</dbReference>
<comment type="subcellular location">
    <subcellularLocation>
        <location evidence="1">Membrane</location>
    </subcellularLocation>
</comment>
<gene>
    <name evidence="6" type="primary">tamA</name>
    <name evidence="6" type="ORF">OCH7691_01965</name>
</gene>
<organism evidence="6 7">
    <name type="scientific">Oceanibacterium hippocampi</name>
    <dbReference type="NCBI Taxonomy" id="745714"/>
    <lineage>
        <taxon>Bacteria</taxon>
        <taxon>Pseudomonadati</taxon>
        <taxon>Pseudomonadota</taxon>
        <taxon>Alphaproteobacteria</taxon>
        <taxon>Sneathiellales</taxon>
        <taxon>Sneathiellaceae</taxon>
        <taxon>Oceanibacterium</taxon>
    </lineage>
</organism>
<dbReference type="OrthoDB" id="9769707at2"/>